<evidence type="ECO:0000313" key="2">
    <source>
        <dbReference type="Proteomes" id="UP000095751"/>
    </source>
</evidence>
<protein>
    <submittedName>
        <fullName evidence="1">Uncharacterized protein</fullName>
    </submittedName>
</protein>
<evidence type="ECO:0000313" key="1">
    <source>
        <dbReference type="EMBL" id="OEU20116.1"/>
    </source>
</evidence>
<dbReference type="Proteomes" id="UP000095751">
    <property type="component" value="Unassembled WGS sequence"/>
</dbReference>
<name>A0A1E7FPN8_9STRA</name>
<dbReference type="InParanoid" id="A0A1E7FPN8"/>
<proteinExistence type="predicted"/>
<accession>A0A1E7FPN8</accession>
<dbReference type="AlphaFoldDB" id="A0A1E7FPN8"/>
<sequence length="153" mass="17335">MPTSYHPTILTLQTNNNLYISENKEEGKIYECPIRLKNVNDEKRKKAVTLYCGYMFSWKCINDYGHPDNISSSPKLCPLRRTLSCCEVCSRAKSEVGDLNKNTFDAERDAEGNDTVFMRSDVLGGALIVEPPEKEVIRLYGRNMLSASTSRQS</sequence>
<organism evidence="1 2">
    <name type="scientific">Fragilariopsis cylindrus CCMP1102</name>
    <dbReference type="NCBI Taxonomy" id="635003"/>
    <lineage>
        <taxon>Eukaryota</taxon>
        <taxon>Sar</taxon>
        <taxon>Stramenopiles</taxon>
        <taxon>Ochrophyta</taxon>
        <taxon>Bacillariophyta</taxon>
        <taxon>Bacillariophyceae</taxon>
        <taxon>Bacillariophycidae</taxon>
        <taxon>Bacillariales</taxon>
        <taxon>Bacillariaceae</taxon>
        <taxon>Fragilariopsis</taxon>
    </lineage>
</organism>
<reference evidence="1 2" key="1">
    <citation type="submission" date="2016-09" db="EMBL/GenBank/DDBJ databases">
        <title>Extensive genetic diversity and differential bi-allelic expression allows diatom success in the polar Southern Ocean.</title>
        <authorList>
            <consortium name="DOE Joint Genome Institute"/>
            <person name="Mock T."/>
            <person name="Otillar R.P."/>
            <person name="Strauss J."/>
            <person name="Dupont C."/>
            <person name="Frickenhaus S."/>
            <person name="Maumus F."/>
            <person name="Mcmullan M."/>
            <person name="Sanges R."/>
            <person name="Schmutz J."/>
            <person name="Toseland A."/>
            <person name="Valas R."/>
            <person name="Veluchamy A."/>
            <person name="Ward B.J."/>
            <person name="Allen A."/>
            <person name="Barry K."/>
            <person name="Falciatore A."/>
            <person name="Ferrante M."/>
            <person name="Fortunato A.E."/>
            <person name="Gloeckner G."/>
            <person name="Gruber A."/>
            <person name="Hipkin R."/>
            <person name="Janech M."/>
            <person name="Kroth P."/>
            <person name="Leese F."/>
            <person name="Lindquist E."/>
            <person name="Lyon B.R."/>
            <person name="Martin J."/>
            <person name="Mayer C."/>
            <person name="Parker M."/>
            <person name="Quesneville H."/>
            <person name="Raymond J."/>
            <person name="Uhlig C."/>
            <person name="Valentin K.U."/>
            <person name="Worden A.Z."/>
            <person name="Armbrust E.V."/>
            <person name="Bowler C."/>
            <person name="Green B."/>
            <person name="Moulton V."/>
            <person name="Van Oosterhout C."/>
            <person name="Grigoriev I."/>
        </authorList>
    </citation>
    <scope>NUCLEOTIDE SEQUENCE [LARGE SCALE GENOMIC DNA]</scope>
    <source>
        <strain evidence="1 2">CCMP1102</strain>
    </source>
</reference>
<keyword evidence="2" id="KW-1185">Reference proteome</keyword>
<dbReference type="KEGG" id="fcy:FRACYDRAFT_236184"/>
<gene>
    <name evidence="1" type="ORF">FRACYDRAFT_236184</name>
</gene>
<dbReference type="EMBL" id="KV784355">
    <property type="protein sequence ID" value="OEU20116.1"/>
    <property type="molecule type" value="Genomic_DNA"/>
</dbReference>